<reference evidence="2" key="1">
    <citation type="submission" date="2020-11" db="EMBL/GenBank/DDBJ databases">
        <authorList>
            <person name="Tran Van P."/>
        </authorList>
    </citation>
    <scope>NUCLEOTIDE SEQUENCE</scope>
</reference>
<dbReference type="AlphaFoldDB" id="A0A7R8VNL2"/>
<dbReference type="EMBL" id="OA568728">
    <property type="protein sequence ID" value="CAD7201829.1"/>
    <property type="molecule type" value="Genomic_DNA"/>
</dbReference>
<name>A0A7R8VNL2_TIMDO</name>
<sequence>MKVFPTGEGGDWFPCTSSCFLPGPRSLEKLLSYADKCCYGELNLVQSYTDKCCYGESNLVQSYADKCCYVELNLVQSYPDKCCYVELNLVQSYADKCFYDRRHTRPDRTDPLSYASQFTGDSWYAASVHHPLGSSPRHRPTPHPTRSSLQPLTSEVTSPGTESQPLIYNSCSLCNTRHMTDTSHCTSCCSCLHRGNSTNIPGMFTSWYTDSSNIPGMFTSWYTDSSNIPGMFTSWYTDSSNIPDSTNIPGMFTSCYTDSSNIPGMFTPCYTDSTNIPDAGSREDEEIKLFFAVPACTPCWR</sequence>
<feature type="region of interest" description="Disordered" evidence="1">
    <location>
        <begin position="133"/>
        <end position="161"/>
    </location>
</feature>
<protein>
    <submittedName>
        <fullName evidence="2">Uncharacterized protein</fullName>
    </submittedName>
</protein>
<gene>
    <name evidence="2" type="ORF">TDIB3V08_LOCUS8021</name>
</gene>
<organism evidence="2">
    <name type="scientific">Timema douglasi</name>
    <name type="common">Walking stick</name>
    <dbReference type="NCBI Taxonomy" id="61478"/>
    <lineage>
        <taxon>Eukaryota</taxon>
        <taxon>Metazoa</taxon>
        <taxon>Ecdysozoa</taxon>
        <taxon>Arthropoda</taxon>
        <taxon>Hexapoda</taxon>
        <taxon>Insecta</taxon>
        <taxon>Pterygota</taxon>
        <taxon>Neoptera</taxon>
        <taxon>Polyneoptera</taxon>
        <taxon>Phasmatodea</taxon>
        <taxon>Timematodea</taxon>
        <taxon>Timematoidea</taxon>
        <taxon>Timematidae</taxon>
        <taxon>Timema</taxon>
    </lineage>
</organism>
<accession>A0A7R8VNL2</accession>
<evidence type="ECO:0000313" key="2">
    <source>
        <dbReference type="EMBL" id="CAD7201829.1"/>
    </source>
</evidence>
<proteinExistence type="predicted"/>
<feature type="compositionally biased region" description="Polar residues" evidence="1">
    <location>
        <begin position="149"/>
        <end position="161"/>
    </location>
</feature>
<evidence type="ECO:0000256" key="1">
    <source>
        <dbReference type="SAM" id="MobiDB-lite"/>
    </source>
</evidence>